<dbReference type="RefSeq" id="WP_151582697.1">
    <property type="nucleotide sequence ID" value="NZ_CP182503.1"/>
</dbReference>
<dbReference type="PANTHER" id="PTHR33747:SF1">
    <property type="entry name" value="ADENYLATE CYCLASE-ASSOCIATED CAP C-TERMINAL DOMAIN-CONTAINING PROTEIN"/>
    <property type="match status" value="1"/>
</dbReference>
<evidence type="ECO:0000256" key="2">
    <source>
        <dbReference type="HAMAP-Rule" id="MF_00612"/>
    </source>
</evidence>
<evidence type="ECO:0000256" key="1">
    <source>
        <dbReference type="ARBA" id="ARBA00010839"/>
    </source>
</evidence>
<dbReference type="HAMAP" id="MF_00612">
    <property type="entry name" value="UPF0225"/>
    <property type="match status" value="1"/>
</dbReference>
<dbReference type="InterPro" id="IPR032710">
    <property type="entry name" value="NTF2-like_dom_sf"/>
</dbReference>
<comment type="similarity">
    <text evidence="1 2">Belongs to the UPF0225 family.</text>
</comment>
<dbReference type="InterPro" id="IPR004027">
    <property type="entry name" value="SEC_C_motif"/>
</dbReference>
<accession>A0A7J5DRY1</accession>
<dbReference type="SUPFAM" id="SSF54427">
    <property type="entry name" value="NTF2-like"/>
    <property type="match status" value="1"/>
</dbReference>
<sequence length="145" mass="16068">MPEPAAAARPACPCDSGRTYDECCRPFHRSPGSAPTAEELMRSRYSAFVKGLASYLLHTWHPATRPASLELDDRIRWTGLEVLGAEGGGIGEKRGVVEFLAHHDLDGVPGALHEVSRFRRQGEMWLYVRGKARWSRATSPPIVDK</sequence>
<protein>
    <recommendedName>
        <fullName evidence="2">UPF0225 protein F9L07_26020</fullName>
    </recommendedName>
</protein>
<dbReference type="PANTHER" id="PTHR33747">
    <property type="entry name" value="UPF0225 PROTEIN SCO1677"/>
    <property type="match status" value="1"/>
</dbReference>
<dbReference type="InterPro" id="IPR048469">
    <property type="entry name" value="YchJ-like_M"/>
</dbReference>
<proteinExistence type="inferred from homology"/>
<name>A0A7J5DRY1_NOCSI</name>
<dbReference type="Pfam" id="PF02810">
    <property type="entry name" value="SEC-C"/>
    <property type="match status" value="1"/>
</dbReference>
<comment type="caution">
    <text evidence="4">The sequence shown here is derived from an EMBL/GenBank/DDBJ whole genome shotgun (WGS) entry which is preliminary data.</text>
</comment>
<dbReference type="EMBL" id="WBVM01000005">
    <property type="protein sequence ID" value="KAB2807501.1"/>
    <property type="molecule type" value="Genomic_DNA"/>
</dbReference>
<dbReference type="Pfam" id="PF17775">
    <property type="entry name" value="YchJ_M-like"/>
    <property type="match status" value="1"/>
</dbReference>
<feature type="domain" description="YchJ-like middle NTF2-like" evidence="3">
    <location>
        <begin position="36"/>
        <end position="130"/>
    </location>
</feature>
<organism evidence="4 5">
    <name type="scientific">Nocardioides simplex</name>
    <name type="common">Arthrobacter simplex</name>
    <dbReference type="NCBI Taxonomy" id="2045"/>
    <lineage>
        <taxon>Bacteria</taxon>
        <taxon>Bacillati</taxon>
        <taxon>Actinomycetota</taxon>
        <taxon>Actinomycetes</taxon>
        <taxon>Propionibacteriales</taxon>
        <taxon>Nocardioidaceae</taxon>
        <taxon>Pimelobacter</taxon>
    </lineage>
</organism>
<evidence type="ECO:0000259" key="3">
    <source>
        <dbReference type="Pfam" id="PF17775"/>
    </source>
</evidence>
<reference evidence="4 5" key="1">
    <citation type="submission" date="2019-09" db="EMBL/GenBank/DDBJ databases">
        <title>Pimelobacter sp. isolated from Paulinella.</title>
        <authorList>
            <person name="Jeong S.E."/>
        </authorList>
    </citation>
    <scope>NUCLEOTIDE SEQUENCE [LARGE SCALE GENOMIC DNA]</scope>
    <source>
        <strain evidence="4 5">Pch-N</strain>
    </source>
</reference>
<dbReference type="AlphaFoldDB" id="A0A7J5DRY1"/>
<dbReference type="InterPro" id="IPR023006">
    <property type="entry name" value="YchJ-like"/>
</dbReference>
<evidence type="ECO:0000313" key="4">
    <source>
        <dbReference type="EMBL" id="KAB2807501.1"/>
    </source>
</evidence>
<dbReference type="Proteomes" id="UP000449906">
    <property type="component" value="Unassembled WGS sequence"/>
</dbReference>
<gene>
    <name evidence="4" type="ORF">F9L07_26020</name>
</gene>
<dbReference type="Gene3D" id="3.10.450.50">
    <property type="match status" value="1"/>
</dbReference>
<evidence type="ECO:0000313" key="5">
    <source>
        <dbReference type="Proteomes" id="UP000449906"/>
    </source>
</evidence>